<dbReference type="SUPFAM" id="SSF46600">
    <property type="entry name" value="C-terminal UvrC-binding domain of UvrB"/>
    <property type="match status" value="1"/>
</dbReference>
<evidence type="ECO:0000256" key="12">
    <source>
        <dbReference type="ARBA" id="ARBA00029504"/>
    </source>
</evidence>
<dbReference type="GO" id="GO:0006289">
    <property type="term" value="P:nucleotide-excision repair"/>
    <property type="evidence" value="ECO:0007669"/>
    <property type="project" value="UniProtKB-UniRule"/>
</dbReference>
<dbReference type="PROSITE" id="PS51194">
    <property type="entry name" value="HELICASE_CTER"/>
    <property type="match status" value="1"/>
</dbReference>
<comment type="subunit">
    <text evidence="11 13 14">Forms a heterotetramer with UvrA during the search for lesions. Interacts with UvrC in an incision complex.</text>
</comment>
<evidence type="ECO:0000256" key="2">
    <source>
        <dbReference type="ARBA" id="ARBA00008533"/>
    </source>
</evidence>
<dbReference type="PANTHER" id="PTHR24029">
    <property type="entry name" value="UVRABC SYSTEM PROTEIN B"/>
    <property type="match status" value="1"/>
</dbReference>
<dbReference type="GO" id="GO:0005524">
    <property type="term" value="F:ATP binding"/>
    <property type="evidence" value="ECO:0007669"/>
    <property type="project" value="UniProtKB-UniRule"/>
</dbReference>
<dbReference type="InterPro" id="IPR001650">
    <property type="entry name" value="Helicase_C-like"/>
</dbReference>
<evidence type="ECO:0000256" key="5">
    <source>
        <dbReference type="ARBA" id="ARBA00022763"/>
    </source>
</evidence>
<evidence type="ECO:0000256" key="15">
    <source>
        <dbReference type="SAM" id="MobiDB-lite"/>
    </source>
</evidence>
<comment type="function">
    <text evidence="13">The UvrABC repair system catalyzes the recognition and processing of DNA lesions. A damage recognition complex composed of 2 UvrA and 2 UvrB subunits scans DNA for abnormalities. Upon binding of the UvrA(2)B(2) complex to a putative damaged site, the DNA wraps around one UvrB monomer. DNA wrap is dependent on ATP binding by UvrB and probably causes local melting of the DNA helix, facilitating insertion of UvrB beta-hairpin between the DNA strands. Then UvrB probes one DNA strand for the presence of a lesion. If a lesion is found the UvrA subunits dissociate and the UvrB-DNA preincision complex is formed. This complex is subsequently bound by UvrC and the second UvrB is released. If no lesion is found, the DNA wraps around the other UvrB subunit that will check the other stand for damage.</text>
</comment>
<dbReference type="InterPro" id="IPR024759">
    <property type="entry name" value="UvrB_YAD/RRR_dom"/>
</dbReference>
<feature type="domain" description="Helicase C-terminal" evidence="18">
    <location>
        <begin position="431"/>
        <end position="597"/>
    </location>
</feature>
<keyword evidence="7 13" id="KW-0067">ATP-binding</keyword>
<dbReference type="CDD" id="cd18790">
    <property type="entry name" value="SF2_C_UvrB"/>
    <property type="match status" value="1"/>
</dbReference>
<dbReference type="GO" id="GO:0005737">
    <property type="term" value="C:cytoplasm"/>
    <property type="evidence" value="ECO:0007669"/>
    <property type="project" value="UniProtKB-SubCell"/>
</dbReference>
<dbReference type="RefSeq" id="WP_338046379.1">
    <property type="nucleotide sequence ID" value="NZ_WJIE01000003.1"/>
</dbReference>
<proteinExistence type="inferred from homology"/>
<evidence type="ECO:0000256" key="3">
    <source>
        <dbReference type="ARBA" id="ARBA00022490"/>
    </source>
</evidence>
<dbReference type="Pfam" id="PF12344">
    <property type="entry name" value="UvrB"/>
    <property type="match status" value="1"/>
</dbReference>
<evidence type="ECO:0000256" key="1">
    <source>
        <dbReference type="ARBA" id="ARBA00004496"/>
    </source>
</evidence>
<comment type="domain">
    <text evidence="13">The beta-hairpin motif is involved in DNA binding.</text>
</comment>
<keyword evidence="9 13" id="KW-0234">DNA repair</keyword>
<evidence type="ECO:0000256" key="11">
    <source>
        <dbReference type="ARBA" id="ARBA00026033"/>
    </source>
</evidence>
<name>A0A6N7PQB9_9BACT</name>
<dbReference type="PROSITE" id="PS50151">
    <property type="entry name" value="UVR"/>
    <property type="match status" value="1"/>
</dbReference>
<keyword evidence="8 13" id="KW-0267">Excision nuclease</keyword>
<dbReference type="SMART" id="SM00490">
    <property type="entry name" value="HELICc"/>
    <property type="match status" value="1"/>
</dbReference>
<keyword evidence="3 13" id="KW-0963">Cytoplasm</keyword>
<evidence type="ECO:0000256" key="4">
    <source>
        <dbReference type="ARBA" id="ARBA00022741"/>
    </source>
</evidence>
<keyword evidence="6 13" id="KW-0228">DNA excision</keyword>
<evidence type="ECO:0000256" key="8">
    <source>
        <dbReference type="ARBA" id="ARBA00022881"/>
    </source>
</evidence>
<comment type="similarity">
    <text evidence="2 13 14">Belongs to the UvrB family.</text>
</comment>
<feature type="domain" description="Helicase ATP-binding" evidence="17">
    <location>
        <begin position="26"/>
        <end position="158"/>
    </location>
</feature>
<dbReference type="HAMAP" id="MF_00204">
    <property type="entry name" value="UvrB"/>
    <property type="match status" value="1"/>
</dbReference>
<evidence type="ECO:0000313" key="19">
    <source>
        <dbReference type="EMBL" id="MRG93006.1"/>
    </source>
</evidence>
<dbReference type="GO" id="GO:0009380">
    <property type="term" value="C:excinuclease repair complex"/>
    <property type="evidence" value="ECO:0007669"/>
    <property type="project" value="InterPro"/>
</dbReference>
<evidence type="ECO:0000256" key="6">
    <source>
        <dbReference type="ARBA" id="ARBA00022769"/>
    </source>
</evidence>
<feature type="region of interest" description="Disordered" evidence="15">
    <location>
        <begin position="670"/>
        <end position="720"/>
    </location>
</feature>
<dbReference type="Proteomes" id="UP000440224">
    <property type="component" value="Unassembled WGS sequence"/>
</dbReference>
<keyword evidence="4 13" id="KW-0547">Nucleotide-binding</keyword>
<dbReference type="GO" id="GO:0016887">
    <property type="term" value="F:ATP hydrolysis activity"/>
    <property type="evidence" value="ECO:0007669"/>
    <property type="project" value="InterPro"/>
</dbReference>
<keyword evidence="10 13" id="KW-0742">SOS response</keyword>
<dbReference type="Gene3D" id="3.40.50.300">
    <property type="entry name" value="P-loop containing nucleotide triphosphate hydrolases"/>
    <property type="match status" value="3"/>
</dbReference>
<feature type="binding site" evidence="13">
    <location>
        <begin position="39"/>
        <end position="46"/>
    </location>
    <ligand>
        <name>ATP</name>
        <dbReference type="ChEBI" id="CHEBI:30616"/>
    </ligand>
</feature>
<evidence type="ECO:0000256" key="13">
    <source>
        <dbReference type="HAMAP-Rule" id="MF_00204"/>
    </source>
</evidence>
<gene>
    <name evidence="13 19" type="primary">uvrB</name>
    <name evidence="19" type="ORF">GF068_13855</name>
</gene>
<dbReference type="Pfam" id="PF04851">
    <property type="entry name" value="ResIII"/>
    <property type="match status" value="1"/>
</dbReference>
<dbReference type="SMART" id="SM00487">
    <property type="entry name" value="DEXDc"/>
    <property type="match status" value="1"/>
</dbReference>
<keyword evidence="5 13" id="KW-0227">DNA damage</keyword>
<comment type="caution">
    <text evidence="19">The sequence shown here is derived from an EMBL/GenBank/DDBJ whole genome shotgun (WGS) entry which is preliminary data.</text>
</comment>
<evidence type="ECO:0000259" key="17">
    <source>
        <dbReference type="PROSITE" id="PS51192"/>
    </source>
</evidence>
<feature type="short sequence motif" description="Beta-hairpin" evidence="13">
    <location>
        <begin position="92"/>
        <end position="115"/>
    </location>
</feature>
<dbReference type="SUPFAM" id="SSF52540">
    <property type="entry name" value="P-loop containing nucleoside triphosphate hydrolases"/>
    <property type="match status" value="2"/>
</dbReference>
<feature type="domain" description="UVR" evidence="16">
    <location>
        <begin position="631"/>
        <end position="666"/>
    </location>
</feature>
<dbReference type="InterPro" id="IPR036876">
    <property type="entry name" value="UVR_dom_sf"/>
</dbReference>
<dbReference type="InterPro" id="IPR041471">
    <property type="entry name" value="UvrB_inter"/>
</dbReference>
<feature type="compositionally biased region" description="Low complexity" evidence="15">
    <location>
        <begin position="688"/>
        <end position="698"/>
    </location>
</feature>
<dbReference type="PANTHER" id="PTHR24029:SF0">
    <property type="entry name" value="UVRABC SYSTEM PROTEIN B"/>
    <property type="match status" value="1"/>
</dbReference>
<dbReference type="InterPro" id="IPR027417">
    <property type="entry name" value="P-loop_NTPase"/>
</dbReference>
<keyword evidence="20" id="KW-1185">Reference proteome</keyword>
<organism evidence="19 20">
    <name type="scientific">Polyangium spumosum</name>
    <dbReference type="NCBI Taxonomy" id="889282"/>
    <lineage>
        <taxon>Bacteria</taxon>
        <taxon>Pseudomonadati</taxon>
        <taxon>Myxococcota</taxon>
        <taxon>Polyangia</taxon>
        <taxon>Polyangiales</taxon>
        <taxon>Polyangiaceae</taxon>
        <taxon>Polyangium</taxon>
    </lineage>
</organism>
<dbReference type="Pfam" id="PF02151">
    <property type="entry name" value="UVR"/>
    <property type="match status" value="1"/>
</dbReference>
<dbReference type="NCBIfam" id="TIGR00631">
    <property type="entry name" value="uvrb"/>
    <property type="match status" value="1"/>
</dbReference>
<evidence type="ECO:0000256" key="9">
    <source>
        <dbReference type="ARBA" id="ARBA00023204"/>
    </source>
</evidence>
<protein>
    <recommendedName>
        <fullName evidence="12 13">UvrABC system protein B</fullName>
        <shortName evidence="13">Protein UvrB</shortName>
    </recommendedName>
    <alternativeName>
        <fullName evidence="13">Excinuclease ABC subunit B</fullName>
    </alternativeName>
</protein>
<dbReference type="PROSITE" id="PS51192">
    <property type="entry name" value="HELICASE_ATP_BIND_1"/>
    <property type="match status" value="1"/>
</dbReference>
<dbReference type="GO" id="GO:0009381">
    <property type="term" value="F:excinuclease ABC activity"/>
    <property type="evidence" value="ECO:0007669"/>
    <property type="project" value="UniProtKB-UniRule"/>
</dbReference>
<dbReference type="AlphaFoldDB" id="A0A6N7PQB9"/>
<feature type="compositionally biased region" description="Gly residues" evidence="15">
    <location>
        <begin position="699"/>
        <end position="714"/>
    </location>
</feature>
<dbReference type="InterPro" id="IPR001943">
    <property type="entry name" value="UVR_dom"/>
</dbReference>
<dbReference type="Pfam" id="PF17757">
    <property type="entry name" value="UvrB_inter"/>
    <property type="match status" value="1"/>
</dbReference>
<dbReference type="InterPro" id="IPR004807">
    <property type="entry name" value="UvrB"/>
</dbReference>
<dbReference type="EMBL" id="WJIE01000003">
    <property type="protein sequence ID" value="MRG93006.1"/>
    <property type="molecule type" value="Genomic_DNA"/>
</dbReference>
<accession>A0A6N7PQB9</accession>
<evidence type="ECO:0000313" key="20">
    <source>
        <dbReference type="Proteomes" id="UP000440224"/>
    </source>
</evidence>
<dbReference type="InterPro" id="IPR014001">
    <property type="entry name" value="Helicase_ATP-bd"/>
</dbReference>
<evidence type="ECO:0000256" key="7">
    <source>
        <dbReference type="ARBA" id="ARBA00022840"/>
    </source>
</evidence>
<sequence>MSRRFELVSGFTPCGDQPRAIEEISGAFARSEKFQCLLGVTGSGKTFTAAKVIERLQRPTLVLAPNKTLAAQLYGEMRELFPNNAVHYFVSYYDYYQPEAYVPSSDTFIEKDAIINDAIDRMRHAATHALLSRPDVLIVASVSCIYGIGSAESYHGLLIKMERGQELRRDELLRRLVDIQYDRNDIDFHRGTFRVRGDVVEIFPAYEETVAIRVEFFGDEIEAIKEVDPVRGKVLGTLDRIAIYPGSHYVTEQQQLRSAIASIREELRDRLDFYDKAGRFLEKQRIEQRTMYDLEMLEQMGFCNGIENYSRHLSGRKPGEPPPTLIDYFPKDFLLIIDESHQTIPQCSAMYRGDRARKETLVEYGFRLPSALDNRPLKFDEFEGHYHNVLFVSATPGDYEIEKTGGVVVEQIIRPTGLTDPQITVRPVAGQVDDLLERIRERVSCNERVLVTTLTKRMAEDLTEYYTELGVRVRYLHSDIDTLERVEILRDLRRGEFDVLVGINLLREGLDLPEVSLVAILDADKEGFLRSPRSLIQTIGRAARNVRGEVIMYADRETVAMRYAIQETDRRRAVQTAYNVKHGITPATVTKAILDLSPTSGARDYYAVPKGSAKGAGPGGKDAAPTGADLAERIEALRLEMFAAAENLEFEKAARLRDQLRVLKGELAESGEEVAPPATKAKPRPKAKGNGAKASSASSGGGAKKAGARGGASTGRGRYR</sequence>
<evidence type="ECO:0000256" key="10">
    <source>
        <dbReference type="ARBA" id="ARBA00023236"/>
    </source>
</evidence>
<evidence type="ECO:0000259" key="18">
    <source>
        <dbReference type="PROSITE" id="PS51194"/>
    </source>
</evidence>
<evidence type="ECO:0000259" key="16">
    <source>
        <dbReference type="PROSITE" id="PS50151"/>
    </source>
</evidence>
<dbReference type="GO" id="GO:0003677">
    <property type="term" value="F:DNA binding"/>
    <property type="evidence" value="ECO:0007669"/>
    <property type="project" value="UniProtKB-UniRule"/>
</dbReference>
<dbReference type="Gene3D" id="4.10.860.10">
    <property type="entry name" value="UVR domain"/>
    <property type="match status" value="1"/>
</dbReference>
<reference evidence="19 20" key="1">
    <citation type="submission" date="2019-10" db="EMBL/GenBank/DDBJ databases">
        <title>A soil myxobacterium in the family Polyangiaceae.</title>
        <authorList>
            <person name="Li Y."/>
            <person name="Wang J."/>
        </authorList>
    </citation>
    <scope>NUCLEOTIDE SEQUENCE [LARGE SCALE GENOMIC DNA]</scope>
    <source>
        <strain evidence="19 20">DSM 14734</strain>
    </source>
</reference>
<evidence type="ECO:0000256" key="14">
    <source>
        <dbReference type="RuleBase" id="RU003587"/>
    </source>
</evidence>
<comment type="subcellular location">
    <subcellularLocation>
        <location evidence="1 13 14">Cytoplasm</location>
    </subcellularLocation>
</comment>
<dbReference type="Pfam" id="PF00271">
    <property type="entry name" value="Helicase_C"/>
    <property type="match status" value="1"/>
</dbReference>
<dbReference type="InterPro" id="IPR006935">
    <property type="entry name" value="Helicase/UvrB_N"/>
</dbReference>
<dbReference type="CDD" id="cd17916">
    <property type="entry name" value="DEXHc_UvrB"/>
    <property type="match status" value="1"/>
</dbReference>
<dbReference type="NCBIfam" id="NF003673">
    <property type="entry name" value="PRK05298.1"/>
    <property type="match status" value="1"/>
</dbReference>
<dbReference type="GO" id="GO:0009432">
    <property type="term" value="P:SOS response"/>
    <property type="evidence" value="ECO:0007669"/>
    <property type="project" value="UniProtKB-UniRule"/>
</dbReference>